<evidence type="ECO:0000256" key="2">
    <source>
        <dbReference type="ARBA" id="ARBA00022723"/>
    </source>
</evidence>
<evidence type="ECO:0000256" key="3">
    <source>
        <dbReference type="ARBA" id="ARBA00023002"/>
    </source>
</evidence>
<evidence type="ECO:0000259" key="7">
    <source>
        <dbReference type="PROSITE" id="PS50905"/>
    </source>
</evidence>
<dbReference type="PANTHER" id="PTHR11431">
    <property type="entry name" value="FERRITIN"/>
    <property type="match status" value="1"/>
</dbReference>
<organism evidence="8">
    <name type="scientific">Longilinea arvoryzae</name>
    <dbReference type="NCBI Taxonomy" id="360412"/>
    <lineage>
        <taxon>Bacteria</taxon>
        <taxon>Bacillati</taxon>
        <taxon>Chloroflexota</taxon>
        <taxon>Anaerolineae</taxon>
        <taxon>Anaerolineales</taxon>
        <taxon>Anaerolineaceae</taxon>
        <taxon>Longilinea</taxon>
    </lineage>
</organism>
<comment type="similarity">
    <text evidence="6">Belongs to the ferritin family. Prokaryotic subfamily.</text>
</comment>
<feature type="binding site" evidence="5">
    <location>
        <position position="55"/>
    </location>
    <ligand>
        <name>Fe cation</name>
        <dbReference type="ChEBI" id="CHEBI:24875"/>
        <label>1</label>
    </ligand>
</feature>
<dbReference type="InterPro" id="IPR041719">
    <property type="entry name" value="Ferritin_prok"/>
</dbReference>
<name>A0A0S7BLX4_9CHLR</name>
<dbReference type="RefSeq" id="WP_201785933.1">
    <property type="nucleotide sequence ID" value="NZ_DF967972.1"/>
</dbReference>
<dbReference type="Gene3D" id="1.20.1260.10">
    <property type="match status" value="1"/>
</dbReference>
<keyword evidence="9" id="KW-1185">Reference proteome</keyword>
<dbReference type="STRING" id="360412.LARV_03299"/>
<keyword evidence="2 5" id="KW-0479">Metal-binding</keyword>
<reference evidence="8" key="1">
    <citation type="submission" date="2015-07" db="EMBL/GenBank/DDBJ databases">
        <title>Draft Genome Sequences of Anaerolinea thermolimosa IMO-1, Bellilinea caldifistulae GOMI-1, Leptolinea tardivitalis YMTK-2, Levilinea saccharolytica KIBI-1,Longilinea arvoryzae KOME-1, Previously Described as Members of the Anaerolineaceae (Chloroflexi).</title>
        <authorList>
            <person name="Sekiguchi Y."/>
            <person name="Ohashi A."/>
            <person name="Matsuura N."/>
            <person name="Tourlousse M.D."/>
        </authorList>
    </citation>
    <scope>NUCLEOTIDE SEQUENCE [LARGE SCALE GENOMIC DNA]</scope>
    <source>
        <strain evidence="8">KOME-1</strain>
    </source>
</reference>
<evidence type="ECO:0000256" key="4">
    <source>
        <dbReference type="ARBA" id="ARBA00023004"/>
    </source>
</evidence>
<dbReference type="GO" id="GO:0006826">
    <property type="term" value="P:iron ion transport"/>
    <property type="evidence" value="ECO:0007669"/>
    <property type="project" value="InterPro"/>
</dbReference>
<proteinExistence type="inferred from homology"/>
<dbReference type="CDD" id="cd01055">
    <property type="entry name" value="Nonheme_Ferritin"/>
    <property type="match status" value="1"/>
</dbReference>
<dbReference type="InterPro" id="IPR009078">
    <property type="entry name" value="Ferritin-like_SF"/>
</dbReference>
<dbReference type="GO" id="GO:0008199">
    <property type="term" value="F:ferric iron binding"/>
    <property type="evidence" value="ECO:0007669"/>
    <property type="project" value="InterPro"/>
</dbReference>
<evidence type="ECO:0000313" key="9">
    <source>
        <dbReference type="Proteomes" id="UP000055060"/>
    </source>
</evidence>
<dbReference type="PANTHER" id="PTHR11431:SF127">
    <property type="entry name" value="BACTERIAL NON-HEME FERRITIN"/>
    <property type="match status" value="1"/>
</dbReference>
<feature type="domain" description="Ferritin-like diiron" evidence="7">
    <location>
        <begin position="2"/>
        <end position="147"/>
    </location>
</feature>
<sequence length="162" mass="18208">MSMISKELNDEINAQIGREFAASLQYNSIAVHFDTQALKKLAGLFYKQAAEENEHAMKFIKYVVEAGGDVIIPTVAAPKAKFAAAEEAIGLALKWEEDVTDQINHLMDIAVAKKDYLGQQFLNWYVNEQLEEVSTMRDLLQIVQRVGEKNLVMMEAYLAHGD</sequence>
<dbReference type="SUPFAM" id="SSF47240">
    <property type="entry name" value="Ferritin-like"/>
    <property type="match status" value="1"/>
</dbReference>
<comment type="catalytic activity">
    <reaction evidence="6">
        <text>4 Fe(2+) + O2 + 6 H2O = 4 iron(III) oxide-hydroxide + 12 H(+)</text>
        <dbReference type="Rhea" id="RHEA:11972"/>
        <dbReference type="ChEBI" id="CHEBI:15377"/>
        <dbReference type="ChEBI" id="CHEBI:15378"/>
        <dbReference type="ChEBI" id="CHEBI:15379"/>
        <dbReference type="ChEBI" id="CHEBI:29033"/>
        <dbReference type="ChEBI" id="CHEBI:78619"/>
        <dbReference type="EC" id="1.16.3.2"/>
    </reaction>
</comment>
<keyword evidence="4 5" id="KW-0408">Iron</keyword>
<evidence type="ECO:0000256" key="6">
    <source>
        <dbReference type="RuleBase" id="RU361145"/>
    </source>
</evidence>
<dbReference type="GO" id="GO:0004322">
    <property type="term" value="F:ferroxidase activity"/>
    <property type="evidence" value="ECO:0007669"/>
    <property type="project" value="TreeGrafter"/>
</dbReference>
<dbReference type="GO" id="GO:0008198">
    <property type="term" value="F:ferrous iron binding"/>
    <property type="evidence" value="ECO:0007669"/>
    <property type="project" value="TreeGrafter"/>
</dbReference>
<dbReference type="PROSITE" id="PS50905">
    <property type="entry name" value="FERRITIN_LIKE"/>
    <property type="match status" value="1"/>
</dbReference>
<feature type="binding site" evidence="5">
    <location>
        <position position="96"/>
    </location>
    <ligand>
        <name>Fe cation</name>
        <dbReference type="ChEBI" id="CHEBI:24875"/>
        <label>1</label>
    </ligand>
</feature>
<gene>
    <name evidence="8" type="ORF">LARV_03299</name>
</gene>
<accession>A0A0S7BLX4</accession>
<comment type="function">
    <text evidence="6">Iron-storage protein.</text>
</comment>
<feature type="binding site" evidence="5">
    <location>
        <position position="52"/>
    </location>
    <ligand>
        <name>Fe cation</name>
        <dbReference type="ChEBI" id="CHEBI:24875"/>
        <label>1</label>
    </ligand>
</feature>
<dbReference type="AlphaFoldDB" id="A0A0S7BLX4"/>
<dbReference type="GO" id="GO:0006879">
    <property type="term" value="P:intracellular iron ion homeostasis"/>
    <property type="evidence" value="ECO:0007669"/>
    <property type="project" value="UniProtKB-KW"/>
</dbReference>
<dbReference type="InterPro" id="IPR008331">
    <property type="entry name" value="Ferritin_DPS_dom"/>
</dbReference>
<keyword evidence="3" id="KW-0560">Oxidoreductase</keyword>
<comment type="subcellular location">
    <subcellularLocation>
        <location evidence="6">Cytoplasm</location>
    </subcellularLocation>
</comment>
<feature type="binding site" evidence="5">
    <location>
        <position position="129"/>
    </location>
    <ligand>
        <name>Fe cation</name>
        <dbReference type="ChEBI" id="CHEBI:24875"/>
        <label>1</label>
    </ligand>
</feature>
<feature type="binding site" evidence="5">
    <location>
        <position position="19"/>
    </location>
    <ligand>
        <name>Fe cation</name>
        <dbReference type="ChEBI" id="CHEBI:24875"/>
        <label>1</label>
    </ligand>
</feature>
<dbReference type="Proteomes" id="UP000055060">
    <property type="component" value="Unassembled WGS sequence"/>
</dbReference>
<keyword evidence="1 6" id="KW-0409">Iron storage</keyword>
<dbReference type="InterPro" id="IPR012347">
    <property type="entry name" value="Ferritin-like"/>
</dbReference>
<dbReference type="EMBL" id="DF967972">
    <property type="protein sequence ID" value="GAP15510.1"/>
    <property type="molecule type" value="Genomic_DNA"/>
</dbReference>
<keyword evidence="6" id="KW-0963">Cytoplasm</keyword>
<dbReference type="GO" id="GO:0005829">
    <property type="term" value="C:cytosol"/>
    <property type="evidence" value="ECO:0007669"/>
    <property type="project" value="TreeGrafter"/>
</dbReference>
<protein>
    <recommendedName>
        <fullName evidence="6">Ferritin</fullName>
        <ecNumber evidence="6">1.16.3.2</ecNumber>
    </recommendedName>
</protein>
<evidence type="ECO:0000313" key="8">
    <source>
        <dbReference type="EMBL" id="GAP15510.1"/>
    </source>
</evidence>
<dbReference type="EC" id="1.16.3.2" evidence="6"/>
<dbReference type="InterPro" id="IPR009040">
    <property type="entry name" value="Ferritin-like_diiron"/>
</dbReference>
<dbReference type="InterPro" id="IPR001519">
    <property type="entry name" value="Ferritin"/>
</dbReference>
<evidence type="ECO:0000256" key="1">
    <source>
        <dbReference type="ARBA" id="ARBA00022434"/>
    </source>
</evidence>
<evidence type="ECO:0000256" key="5">
    <source>
        <dbReference type="PIRSR" id="PIRSR601519-1"/>
    </source>
</evidence>
<dbReference type="Pfam" id="PF00210">
    <property type="entry name" value="Ferritin"/>
    <property type="match status" value="1"/>
</dbReference>